<dbReference type="PANTHER" id="PTHR30055:SF209">
    <property type="entry name" value="POSSIBLE TRANSCRIPTIONAL REGULATORY PROTEIN (PROBABLY TETR-FAMILY)"/>
    <property type="match status" value="1"/>
</dbReference>
<feature type="region of interest" description="Disordered" evidence="5">
    <location>
        <begin position="1"/>
        <end position="20"/>
    </location>
</feature>
<organism evidence="7 8">
    <name type="scientific">Nocardioides taihuensis</name>
    <dbReference type="NCBI Taxonomy" id="1835606"/>
    <lineage>
        <taxon>Bacteria</taxon>
        <taxon>Bacillati</taxon>
        <taxon>Actinomycetota</taxon>
        <taxon>Actinomycetes</taxon>
        <taxon>Propionibacteriales</taxon>
        <taxon>Nocardioidaceae</taxon>
        <taxon>Nocardioides</taxon>
    </lineage>
</organism>
<keyword evidence="1" id="KW-0805">Transcription regulation</keyword>
<accession>A0ABW0BGN2</accession>
<dbReference type="SUPFAM" id="SSF46689">
    <property type="entry name" value="Homeodomain-like"/>
    <property type="match status" value="1"/>
</dbReference>
<feature type="DNA-binding region" description="H-T-H motif" evidence="4">
    <location>
        <begin position="44"/>
        <end position="63"/>
    </location>
</feature>
<dbReference type="InterPro" id="IPR036271">
    <property type="entry name" value="Tet_transcr_reg_TetR-rel_C_sf"/>
</dbReference>
<feature type="domain" description="HTH tetR-type" evidence="6">
    <location>
        <begin position="21"/>
        <end position="81"/>
    </location>
</feature>
<dbReference type="EMBL" id="JBHSKD010000007">
    <property type="protein sequence ID" value="MFC5176451.1"/>
    <property type="molecule type" value="Genomic_DNA"/>
</dbReference>
<dbReference type="PANTHER" id="PTHR30055">
    <property type="entry name" value="HTH-TYPE TRANSCRIPTIONAL REGULATOR RUTR"/>
    <property type="match status" value="1"/>
</dbReference>
<evidence type="ECO:0000259" key="6">
    <source>
        <dbReference type="PROSITE" id="PS50977"/>
    </source>
</evidence>
<dbReference type="Pfam" id="PF00440">
    <property type="entry name" value="TetR_N"/>
    <property type="match status" value="1"/>
</dbReference>
<keyword evidence="3" id="KW-0804">Transcription</keyword>
<evidence type="ECO:0000313" key="8">
    <source>
        <dbReference type="Proteomes" id="UP001596087"/>
    </source>
</evidence>
<dbReference type="InterPro" id="IPR025996">
    <property type="entry name" value="MT1864/Rv1816-like_C"/>
</dbReference>
<evidence type="ECO:0000256" key="4">
    <source>
        <dbReference type="PROSITE-ProRule" id="PRU00335"/>
    </source>
</evidence>
<evidence type="ECO:0000256" key="3">
    <source>
        <dbReference type="ARBA" id="ARBA00023163"/>
    </source>
</evidence>
<dbReference type="SUPFAM" id="SSF48498">
    <property type="entry name" value="Tetracyclin repressor-like, C-terminal domain"/>
    <property type="match status" value="1"/>
</dbReference>
<dbReference type="InterPro" id="IPR050109">
    <property type="entry name" value="HTH-type_TetR-like_transc_reg"/>
</dbReference>
<keyword evidence="8" id="KW-1185">Reference proteome</keyword>
<dbReference type="Gene3D" id="1.10.357.10">
    <property type="entry name" value="Tetracycline Repressor, domain 2"/>
    <property type="match status" value="1"/>
</dbReference>
<dbReference type="InterPro" id="IPR001647">
    <property type="entry name" value="HTH_TetR"/>
</dbReference>
<reference evidence="8" key="1">
    <citation type="journal article" date="2019" name="Int. J. Syst. Evol. Microbiol.">
        <title>The Global Catalogue of Microorganisms (GCM) 10K type strain sequencing project: providing services to taxonomists for standard genome sequencing and annotation.</title>
        <authorList>
            <consortium name="The Broad Institute Genomics Platform"/>
            <consortium name="The Broad Institute Genome Sequencing Center for Infectious Disease"/>
            <person name="Wu L."/>
            <person name="Ma J."/>
        </authorList>
    </citation>
    <scope>NUCLEOTIDE SEQUENCE [LARGE SCALE GENOMIC DNA]</scope>
    <source>
        <strain evidence="8">DFY41</strain>
    </source>
</reference>
<comment type="caution">
    <text evidence="7">The sequence shown here is derived from an EMBL/GenBank/DDBJ whole genome shotgun (WGS) entry which is preliminary data.</text>
</comment>
<evidence type="ECO:0000256" key="2">
    <source>
        <dbReference type="ARBA" id="ARBA00023125"/>
    </source>
</evidence>
<sequence length="210" mass="22480">MTSPTGAPADTPTGIPADAATGVRRRLVEEAARLLGEEGPSALTTRRLAAGAETSTMAVYTHFGGMPALVREVAAEGFRRLIAHVDEVEPTDDPVDDLRRMAAAYRANALENPHLYAVMFGSASLGGFRPHEGDLDEGAAAFEQLVAGVRRAVEAGVLRAQDPADVAGQFWAALHGYTMLELAHMQHVVPDPEHHLLWPMLGHLLEAHRA</sequence>
<keyword evidence="2 4" id="KW-0238">DNA-binding</keyword>
<evidence type="ECO:0000313" key="7">
    <source>
        <dbReference type="EMBL" id="MFC5176451.1"/>
    </source>
</evidence>
<evidence type="ECO:0000256" key="1">
    <source>
        <dbReference type="ARBA" id="ARBA00023015"/>
    </source>
</evidence>
<dbReference type="RefSeq" id="WP_378588791.1">
    <property type="nucleotide sequence ID" value="NZ_JBHSKD010000007.1"/>
</dbReference>
<name>A0ABW0BGN2_9ACTN</name>
<proteinExistence type="predicted"/>
<dbReference type="Pfam" id="PF13305">
    <property type="entry name" value="TetR_C_33"/>
    <property type="match status" value="1"/>
</dbReference>
<dbReference type="PROSITE" id="PS50977">
    <property type="entry name" value="HTH_TETR_2"/>
    <property type="match status" value="1"/>
</dbReference>
<gene>
    <name evidence="7" type="ORF">ACFPGP_07195</name>
</gene>
<protein>
    <submittedName>
        <fullName evidence="7">TetR/AcrR family transcriptional regulator</fullName>
    </submittedName>
</protein>
<dbReference type="InterPro" id="IPR009057">
    <property type="entry name" value="Homeodomain-like_sf"/>
</dbReference>
<evidence type="ECO:0000256" key="5">
    <source>
        <dbReference type="SAM" id="MobiDB-lite"/>
    </source>
</evidence>
<dbReference type="Proteomes" id="UP001596087">
    <property type="component" value="Unassembled WGS sequence"/>
</dbReference>